<dbReference type="OrthoDB" id="5288180at2"/>
<comment type="subcellular location">
    <subcellularLocation>
        <location evidence="2">Periplasm</location>
    </subcellularLocation>
</comment>
<dbReference type="RefSeq" id="WP_123101283.1">
    <property type="nucleotide sequence ID" value="NZ_CP127527.1"/>
</dbReference>
<dbReference type="EMBL" id="RIZI01000062">
    <property type="protein sequence ID" value="RNF76718.1"/>
    <property type="molecule type" value="Genomic_DNA"/>
</dbReference>
<comment type="similarity">
    <text evidence="3">Belongs to the peptidase S1C family.</text>
</comment>
<keyword evidence="10" id="KW-0378">Hydrolase</keyword>
<feature type="binding site" evidence="15">
    <location>
        <position position="141"/>
    </location>
    <ligand>
        <name>substrate</name>
    </ligand>
</feature>
<evidence type="ECO:0000256" key="7">
    <source>
        <dbReference type="ARBA" id="ARBA00022729"/>
    </source>
</evidence>
<dbReference type="SUPFAM" id="SSF50494">
    <property type="entry name" value="Trypsin-like serine proteases"/>
    <property type="match status" value="1"/>
</dbReference>
<name>A0A3M8S6X2_9PROT</name>
<evidence type="ECO:0000256" key="12">
    <source>
        <dbReference type="ARBA" id="ARBA00023016"/>
    </source>
</evidence>
<evidence type="ECO:0000256" key="5">
    <source>
        <dbReference type="ARBA" id="ARBA00013958"/>
    </source>
</evidence>
<dbReference type="SUPFAM" id="SSF50156">
    <property type="entry name" value="PDZ domain-like"/>
    <property type="match status" value="2"/>
</dbReference>
<proteinExistence type="inferred from homology"/>
<dbReference type="InterPro" id="IPR011782">
    <property type="entry name" value="Pept_S1C_Do"/>
</dbReference>
<keyword evidence="9" id="KW-0574">Periplasm</keyword>
<dbReference type="InterPro" id="IPR001478">
    <property type="entry name" value="PDZ"/>
</dbReference>
<evidence type="ECO:0000256" key="10">
    <source>
        <dbReference type="ARBA" id="ARBA00022801"/>
    </source>
</evidence>
<evidence type="ECO:0000256" key="13">
    <source>
        <dbReference type="ARBA" id="ARBA00032850"/>
    </source>
</evidence>
<comment type="catalytic activity">
    <reaction evidence="1">
        <text>Acts on substrates that are at least partially unfolded. The cleavage site P1 residue is normally between a pair of hydrophobic residues, such as Val-|-Val.</text>
        <dbReference type="EC" id="3.4.21.107"/>
    </reaction>
</comment>
<evidence type="ECO:0000256" key="14">
    <source>
        <dbReference type="PIRSR" id="PIRSR611782-1"/>
    </source>
</evidence>
<dbReference type="Pfam" id="PF13180">
    <property type="entry name" value="PDZ_2"/>
    <property type="match status" value="1"/>
</dbReference>
<dbReference type="InterPro" id="IPR001940">
    <property type="entry name" value="Peptidase_S1C"/>
</dbReference>
<evidence type="ECO:0000256" key="9">
    <source>
        <dbReference type="ARBA" id="ARBA00022764"/>
    </source>
</evidence>
<dbReference type="GO" id="GO:0004252">
    <property type="term" value="F:serine-type endopeptidase activity"/>
    <property type="evidence" value="ECO:0007669"/>
    <property type="project" value="InterPro"/>
</dbReference>
<evidence type="ECO:0000256" key="8">
    <source>
        <dbReference type="ARBA" id="ARBA00022737"/>
    </source>
</evidence>
<protein>
    <recommendedName>
        <fullName evidence="5">Probable periplasmic serine endoprotease DegP-like</fullName>
        <ecNumber evidence="4">3.4.21.107</ecNumber>
    </recommendedName>
    <alternativeName>
        <fullName evidence="13">Protease Do</fullName>
    </alternativeName>
</protein>
<dbReference type="SMART" id="SM00228">
    <property type="entry name" value="PDZ"/>
    <property type="match status" value="2"/>
</dbReference>
<dbReference type="EC" id="3.4.21.107" evidence="4"/>
<feature type="active site" description="Charge relay system" evidence="14">
    <location>
        <position position="171"/>
    </location>
</feature>
<keyword evidence="11" id="KW-0720">Serine protease</keyword>
<keyword evidence="7" id="KW-0732">Signal</keyword>
<keyword evidence="8" id="KW-0677">Repeat</keyword>
<dbReference type="AlphaFoldDB" id="A0A3M8S6X2"/>
<dbReference type="PANTHER" id="PTHR22939">
    <property type="entry name" value="SERINE PROTEASE FAMILY S1C HTRA-RELATED"/>
    <property type="match status" value="1"/>
</dbReference>
<keyword evidence="12" id="KW-0346">Stress response</keyword>
<dbReference type="PRINTS" id="PR00834">
    <property type="entry name" value="PROTEASES2C"/>
</dbReference>
<keyword evidence="6" id="KW-0645">Protease</keyword>
<sequence>MAKSRPWHRRNTRKILSTAIVTATLGFGLGAAEWANADAPVAPALSIPTNTAAQQNLVNLPDFTPIIQRYGPAVVNISSTSTKVVHGQMPGNPFPPNSPFYQFFHQFMAPQGQGAPQHEKVESLGSGFIISPNGYIVTAGHVVRGASHIVVTLTNHHAYPAKLVGLSVRYDTALLKIDAGDLPAVPIGNSSQLQVGQWLLAVGAPFGFYNTVTQGVVSAVDRPLPDDEYIPFIQSDVPINPGNSGGPLFNMAGQVVGINDQIYTNSGGYMGLSFSIPINTAMRVVRDLKEHKAIQFGWLGVQVQDVTPQMAQALHMKEPVGALVSSVMPHSPAAEAGLKPGDVIVTYDNKPIYNVGQLPPMVGDTLPGTHAQIGILRNGHAETLTTTVSAMPENLKTSNSATPSGDIPRLHIQVQSLTPRAMKEMDIHRGVLILAVAPGPAATAGIRPGMVIEQIAQQPVDTPAQLQKIVAKLPADEPVPVLVRQGKASIYVVITLPKGK</sequence>
<feature type="binding site" evidence="15">
    <location>
        <begin position="242"/>
        <end position="244"/>
    </location>
    <ligand>
        <name>substrate</name>
    </ligand>
</feature>
<dbReference type="PANTHER" id="PTHR22939:SF130">
    <property type="entry name" value="PERIPLASMIC SERINE ENDOPROTEASE DEGP-LIKE-RELATED"/>
    <property type="match status" value="1"/>
</dbReference>
<dbReference type="InterPro" id="IPR009003">
    <property type="entry name" value="Peptidase_S1_PA"/>
</dbReference>
<evidence type="ECO:0000256" key="1">
    <source>
        <dbReference type="ARBA" id="ARBA00001772"/>
    </source>
</evidence>
<evidence type="ECO:0000256" key="4">
    <source>
        <dbReference type="ARBA" id="ARBA00013035"/>
    </source>
</evidence>
<evidence type="ECO:0000256" key="11">
    <source>
        <dbReference type="ARBA" id="ARBA00022825"/>
    </source>
</evidence>
<comment type="caution">
    <text evidence="17">The sequence shown here is derived from an EMBL/GenBank/DDBJ whole genome shotgun (WGS) entry which is preliminary data.</text>
</comment>
<evidence type="ECO:0000313" key="17">
    <source>
        <dbReference type="EMBL" id="RNF76718.1"/>
    </source>
</evidence>
<feature type="binding site" evidence="15">
    <location>
        <position position="171"/>
    </location>
    <ligand>
        <name>substrate</name>
    </ligand>
</feature>
<evidence type="ECO:0000259" key="16">
    <source>
        <dbReference type="PROSITE" id="PS50106"/>
    </source>
</evidence>
<evidence type="ECO:0000256" key="6">
    <source>
        <dbReference type="ARBA" id="ARBA00022670"/>
    </source>
</evidence>
<evidence type="ECO:0000256" key="2">
    <source>
        <dbReference type="ARBA" id="ARBA00004418"/>
    </source>
</evidence>
<feature type="active site" description="Charge relay system" evidence="14">
    <location>
        <position position="141"/>
    </location>
</feature>
<feature type="domain" description="PDZ" evidence="16">
    <location>
        <begin position="281"/>
        <end position="355"/>
    </location>
</feature>
<accession>A0A3M8S6X2</accession>
<dbReference type="Pfam" id="PF13365">
    <property type="entry name" value="Trypsin_2"/>
    <property type="match status" value="1"/>
</dbReference>
<feature type="active site" description="Charge relay system" evidence="14">
    <location>
        <position position="244"/>
    </location>
</feature>
<dbReference type="Gene3D" id="2.40.10.120">
    <property type="match status" value="1"/>
</dbReference>
<evidence type="ECO:0000256" key="3">
    <source>
        <dbReference type="ARBA" id="ARBA00010541"/>
    </source>
</evidence>
<dbReference type="GO" id="GO:0006508">
    <property type="term" value="P:proteolysis"/>
    <property type="evidence" value="ECO:0007669"/>
    <property type="project" value="UniProtKB-KW"/>
</dbReference>
<dbReference type="PROSITE" id="PS50106">
    <property type="entry name" value="PDZ"/>
    <property type="match status" value="1"/>
</dbReference>
<organism evidence="17">
    <name type="scientific">Acidithiobacillus sulfuriphilus</name>
    <dbReference type="NCBI Taxonomy" id="1867749"/>
    <lineage>
        <taxon>Bacteria</taxon>
        <taxon>Pseudomonadati</taxon>
        <taxon>Pseudomonadota</taxon>
        <taxon>Acidithiobacillia</taxon>
        <taxon>Acidithiobacillales</taxon>
        <taxon>Acidithiobacillaceae</taxon>
        <taxon>Acidithiobacillus</taxon>
    </lineage>
</organism>
<dbReference type="CDD" id="cd10839">
    <property type="entry name" value="cpPDZ1_DegP-like"/>
    <property type="match status" value="1"/>
</dbReference>
<reference evidence="17" key="1">
    <citation type="submission" date="2018-10" db="EMBL/GenBank/DDBJ databases">
        <title>Acidithiobacillus sulfuriphilus sp. nov.: an extremely acidophilic sulfur-oxidizing chemolithotroph isolated from a neutral pH environment.</title>
        <authorList>
            <person name="Falagan C."/>
            <person name="Moya-Beltran A."/>
            <person name="Quatrini R."/>
            <person name="Johnson D.B."/>
        </authorList>
    </citation>
    <scope>NUCLEOTIDE SEQUENCE [LARGE SCALE GENOMIC DNA]</scope>
    <source>
        <strain evidence="17">CJ-2</strain>
    </source>
</reference>
<evidence type="ECO:0000256" key="15">
    <source>
        <dbReference type="PIRSR" id="PIRSR611782-2"/>
    </source>
</evidence>
<dbReference type="Gene3D" id="2.30.42.10">
    <property type="match status" value="2"/>
</dbReference>
<gene>
    <name evidence="17" type="ORF">EC580_00665</name>
</gene>
<dbReference type="NCBIfam" id="TIGR02037">
    <property type="entry name" value="degP_htrA_DO"/>
    <property type="match status" value="1"/>
</dbReference>
<dbReference type="InterPro" id="IPR036034">
    <property type="entry name" value="PDZ_sf"/>
</dbReference>